<keyword evidence="3" id="KW-1185">Reference proteome</keyword>
<sequence length="63" mass="6970">MLKKILNLESAQKITKMEQKSMKGGIPECWVYAIEAGCLLMSVGENCPLDMESGICESNRLCC</sequence>
<proteinExistence type="predicted"/>
<evidence type="ECO:0000313" key="4">
    <source>
        <dbReference type="Proteomes" id="UP000198431"/>
    </source>
</evidence>
<comment type="caution">
    <text evidence="1">The sequence shown here is derived from an EMBL/GenBank/DDBJ whole genome shotgun (WGS) entry which is preliminary data.</text>
</comment>
<evidence type="ECO:0000313" key="3">
    <source>
        <dbReference type="Proteomes" id="UP000184216"/>
    </source>
</evidence>
<dbReference type="Proteomes" id="UP000198431">
    <property type="component" value="Unassembled WGS sequence"/>
</dbReference>
<gene>
    <name evidence="1" type="ORF">B0A72_06625</name>
    <name evidence="2" type="ORF">SAMN05444387_1837</name>
</gene>
<protein>
    <recommendedName>
        <fullName evidence="5">Bacteriocin-type signal sequence-containing protein</fullName>
    </recommendedName>
</protein>
<reference evidence="1 4" key="1">
    <citation type="submission" date="2016-11" db="EMBL/GenBank/DDBJ databases">
        <title>Whole genomes of Flavobacteriaceae.</title>
        <authorList>
            <person name="Stine C."/>
            <person name="Li C."/>
            <person name="Tadesse D."/>
        </authorList>
    </citation>
    <scope>NUCLEOTIDE SEQUENCE [LARGE SCALE GENOMIC DNA]</scope>
    <source>
        <strain evidence="1 4">ATCC 19366</strain>
    </source>
</reference>
<organism evidence="1 4">
    <name type="scientific">Flavobacterium pectinovorum</name>
    <dbReference type="NCBI Taxonomy" id="29533"/>
    <lineage>
        <taxon>Bacteria</taxon>
        <taxon>Pseudomonadati</taxon>
        <taxon>Bacteroidota</taxon>
        <taxon>Flavobacteriia</taxon>
        <taxon>Flavobacteriales</taxon>
        <taxon>Flavobacteriaceae</taxon>
        <taxon>Flavobacterium</taxon>
    </lineage>
</organism>
<dbReference type="RefSeq" id="WP_042563305.1">
    <property type="nucleotide sequence ID" value="NZ_FRBX01000002.1"/>
</dbReference>
<dbReference type="EMBL" id="MUHB01000007">
    <property type="protein sequence ID" value="OXB05690.1"/>
    <property type="molecule type" value="Genomic_DNA"/>
</dbReference>
<dbReference type="Proteomes" id="UP000184216">
    <property type="component" value="Unassembled WGS sequence"/>
</dbReference>
<dbReference type="EMBL" id="FRBX01000002">
    <property type="protein sequence ID" value="SHM06785.1"/>
    <property type="molecule type" value="Genomic_DNA"/>
</dbReference>
<accession>A0AB36P2L1</accession>
<evidence type="ECO:0000313" key="1">
    <source>
        <dbReference type="EMBL" id="OXB05690.1"/>
    </source>
</evidence>
<evidence type="ECO:0000313" key="2">
    <source>
        <dbReference type="EMBL" id="SHM06785.1"/>
    </source>
</evidence>
<dbReference type="AlphaFoldDB" id="A0AB36P2L1"/>
<evidence type="ECO:0008006" key="5">
    <source>
        <dbReference type="Google" id="ProtNLM"/>
    </source>
</evidence>
<name>A0AB36P2L1_9FLAO</name>
<reference evidence="2 3" key="2">
    <citation type="submission" date="2016-11" db="EMBL/GenBank/DDBJ databases">
        <authorList>
            <person name="Varghese N."/>
            <person name="Submissions S."/>
        </authorList>
    </citation>
    <scope>NUCLEOTIDE SEQUENCE [LARGE SCALE GENOMIC DNA]</scope>
    <source>
        <strain evidence="2 3">DSM 6368</strain>
    </source>
</reference>